<name>A0A212J902_9BACT</name>
<feature type="domain" description="Glucosyltransferase 3-like C-terminal" evidence="3">
    <location>
        <begin position="174"/>
        <end position="337"/>
    </location>
</feature>
<dbReference type="Pfam" id="PF26334">
    <property type="entry name" value="Gtf3_N"/>
    <property type="match status" value="1"/>
</dbReference>
<dbReference type="EMBL" id="FLUM01000001">
    <property type="protein sequence ID" value="SBV95901.1"/>
    <property type="molecule type" value="Genomic_DNA"/>
</dbReference>
<gene>
    <name evidence="4" type="ORF">KL86DYS1_11513</name>
</gene>
<sequence>MNKRKSVYISRNYKGVSAGNDARTDTEALLDKFGYRNIGLKQSFSQSKVTDFIRNLVGTIKGLILIPTNGILFIQYPTKKYYVLLCRVAHLKNTRVISLIHDLGSFRRKRISIEQEIGRLNHSDFIIATNQKMADWLTAHNIKAEINSLGVWHFLSKEERKPEFRLDNNNPYSICYAGALNRRKNAFLYEFISSPRNFVLNIYGDRFDIADTNDFHCRGYIDSDTFILTNNDDFGLVWDGDSMDECSGSFGAYLEYNTPHKISFYIKSHLPVIIWKHAALAPMIEENRIGITIDSLTEINSILSSITPGYYNEMKRNVIEMSKKLQSGFYLKEAIDKFNI</sequence>
<evidence type="ECO:0000313" key="4">
    <source>
        <dbReference type="EMBL" id="SBV95901.1"/>
    </source>
</evidence>
<evidence type="ECO:0000256" key="1">
    <source>
        <dbReference type="ARBA" id="ARBA00022679"/>
    </source>
</evidence>
<keyword evidence="1" id="KW-0808">Transferase</keyword>
<dbReference type="InterPro" id="IPR058591">
    <property type="entry name" value="Gtf3_N"/>
</dbReference>
<dbReference type="PIRSF" id="PIRSF007023">
    <property type="entry name" value="UDP-Galf_transf"/>
    <property type="match status" value="1"/>
</dbReference>
<proteinExistence type="predicted"/>
<evidence type="ECO:0008006" key="5">
    <source>
        <dbReference type="Google" id="ProtNLM"/>
    </source>
</evidence>
<dbReference type="AlphaFoldDB" id="A0A212J902"/>
<dbReference type="Gene3D" id="3.40.50.2000">
    <property type="entry name" value="Glycogen Phosphorylase B"/>
    <property type="match status" value="2"/>
</dbReference>
<protein>
    <recommendedName>
        <fullName evidence="5">Galactofuranosyltransferase</fullName>
    </recommendedName>
</protein>
<accession>A0A212J902</accession>
<dbReference type="InterPro" id="IPR058592">
    <property type="entry name" value="Gtf3_C"/>
</dbReference>
<feature type="domain" description="Glucosyltransferase 3-like N-terminal" evidence="2">
    <location>
        <begin position="7"/>
        <end position="149"/>
    </location>
</feature>
<evidence type="ECO:0000259" key="2">
    <source>
        <dbReference type="Pfam" id="PF26334"/>
    </source>
</evidence>
<organism evidence="4">
    <name type="scientific">uncultured Dysgonomonas sp</name>
    <dbReference type="NCBI Taxonomy" id="206096"/>
    <lineage>
        <taxon>Bacteria</taxon>
        <taxon>Pseudomonadati</taxon>
        <taxon>Bacteroidota</taxon>
        <taxon>Bacteroidia</taxon>
        <taxon>Bacteroidales</taxon>
        <taxon>Dysgonomonadaceae</taxon>
        <taxon>Dysgonomonas</taxon>
        <taxon>environmental samples</taxon>
    </lineage>
</organism>
<dbReference type="Pfam" id="PF26337">
    <property type="entry name" value="Gtf3_C"/>
    <property type="match status" value="1"/>
</dbReference>
<evidence type="ECO:0000259" key="3">
    <source>
        <dbReference type="Pfam" id="PF26337"/>
    </source>
</evidence>
<dbReference type="SUPFAM" id="SSF53756">
    <property type="entry name" value="UDP-Glycosyltransferase/glycogen phosphorylase"/>
    <property type="match status" value="1"/>
</dbReference>
<reference evidence="4" key="1">
    <citation type="submission" date="2016-04" db="EMBL/GenBank/DDBJ databases">
        <authorList>
            <person name="Evans L.H."/>
            <person name="Alamgir A."/>
            <person name="Owens N."/>
            <person name="Weber N.D."/>
            <person name="Virtaneva K."/>
            <person name="Barbian K."/>
            <person name="Babar A."/>
            <person name="Rosenke K."/>
        </authorList>
    </citation>
    <scope>NUCLEOTIDE SEQUENCE</scope>
    <source>
        <strain evidence="4">86-1</strain>
    </source>
</reference>
<dbReference type="RefSeq" id="WP_296939524.1">
    <property type="nucleotide sequence ID" value="NZ_LT599032.1"/>
</dbReference>